<dbReference type="Pfam" id="PF04450">
    <property type="entry name" value="BSP"/>
    <property type="match status" value="1"/>
</dbReference>
<reference evidence="3" key="1">
    <citation type="submission" date="2025-08" db="UniProtKB">
        <authorList>
            <consortium name="RefSeq"/>
        </authorList>
    </citation>
    <scope>IDENTIFICATION</scope>
    <source>
        <tissue evidence="3">Young leaves</tissue>
    </source>
</reference>
<feature type="compositionally biased region" description="Polar residues" evidence="1">
    <location>
        <begin position="17"/>
        <end position="28"/>
    </location>
</feature>
<evidence type="ECO:0000313" key="2">
    <source>
        <dbReference type="Proteomes" id="UP000504609"/>
    </source>
</evidence>
<sequence length="278" mass="30580">MEDRQSLSLPLLPGTSAAVTPTSPNQSPSLSNHAVAVRLLLVAFIGITSLWANHEASKGFDITILNNAKGSPAGQRFDLFYVSNDEATRLVLNASNFVENLIYPSQTFPKKKVKSVHLTLSLRDLPSNVAVEHLDGGVDFVVYLSPSIFNDRNVNHAMSAAILRGMSRVWLWNGEGYAPPSLLAGMVEHITASAGFVEKKYSGGVVTTLMACDPMWWKDKDPTEVAIFLEYQERQQKGFIQRLNQGLKSRWQDRTVEDAVGVPGERQCDSFNSSGIKV</sequence>
<organism evidence="2 3">
    <name type="scientific">Cucurbita moschata</name>
    <name type="common">Winter crookneck squash</name>
    <name type="synonym">Cucurbita pepo var. moschata</name>
    <dbReference type="NCBI Taxonomy" id="3662"/>
    <lineage>
        <taxon>Eukaryota</taxon>
        <taxon>Viridiplantae</taxon>
        <taxon>Streptophyta</taxon>
        <taxon>Embryophyta</taxon>
        <taxon>Tracheophyta</taxon>
        <taxon>Spermatophyta</taxon>
        <taxon>Magnoliopsida</taxon>
        <taxon>eudicotyledons</taxon>
        <taxon>Gunneridae</taxon>
        <taxon>Pentapetalae</taxon>
        <taxon>rosids</taxon>
        <taxon>fabids</taxon>
        <taxon>Cucurbitales</taxon>
        <taxon>Cucurbitaceae</taxon>
        <taxon>Cucurbiteae</taxon>
        <taxon>Cucurbita</taxon>
    </lineage>
</organism>
<dbReference type="PANTHER" id="PTHR33321:SF3">
    <property type="entry name" value="OS05G0582000 PROTEIN"/>
    <property type="match status" value="1"/>
</dbReference>
<proteinExistence type="predicted"/>
<evidence type="ECO:0000256" key="1">
    <source>
        <dbReference type="SAM" id="MobiDB-lite"/>
    </source>
</evidence>
<name>A0A6J1GLY7_CUCMO</name>
<dbReference type="Proteomes" id="UP000504609">
    <property type="component" value="Unplaced"/>
</dbReference>
<dbReference type="InterPro" id="IPR007541">
    <property type="entry name" value="Uncharacterised_BSP"/>
</dbReference>
<dbReference type="GeneID" id="111455507"/>
<accession>A0A6J1GLY7</accession>
<keyword evidence="2" id="KW-1185">Reference proteome</keyword>
<evidence type="ECO:0000313" key="3">
    <source>
        <dbReference type="RefSeq" id="XP_022952992.1"/>
    </source>
</evidence>
<dbReference type="KEGG" id="cmos:111455507"/>
<dbReference type="PANTHER" id="PTHR33321">
    <property type="match status" value="1"/>
</dbReference>
<gene>
    <name evidence="3" type="primary">LOC111455507</name>
</gene>
<protein>
    <submittedName>
        <fullName evidence="3">Uncharacterized protein LOC111455507</fullName>
    </submittedName>
</protein>
<dbReference type="RefSeq" id="XP_022952992.1">
    <property type="nucleotide sequence ID" value="XM_023097224.1"/>
</dbReference>
<dbReference type="AlphaFoldDB" id="A0A6J1GLY7"/>
<feature type="region of interest" description="Disordered" evidence="1">
    <location>
        <begin position="1"/>
        <end position="28"/>
    </location>
</feature>